<dbReference type="InterPro" id="IPR054530">
    <property type="entry name" value="TcaA_4th"/>
</dbReference>
<reference evidence="4 5" key="1">
    <citation type="submission" date="2018-06" db="EMBL/GenBank/DDBJ databases">
        <authorList>
            <consortium name="Pathogen Informatics"/>
            <person name="Doyle S."/>
        </authorList>
    </citation>
    <scope>NUCLEOTIDE SEQUENCE [LARGE SCALE GENOMIC DNA]</scope>
    <source>
        <strain evidence="4 5">NCTC12224</strain>
    </source>
</reference>
<accession>A0A380KEE4</accession>
<protein>
    <submittedName>
        <fullName evidence="4">Signal peptide</fullName>
    </submittedName>
</protein>
<dbReference type="EMBL" id="UHFN01000007">
    <property type="protein sequence ID" value="SUN63288.1"/>
    <property type="molecule type" value="Genomic_DNA"/>
</dbReference>
<dbReference type="Pfam" id="PF22820">
    <property type="entry name" value="TcaA_3rd_4th"/>
    <property type="match status" value="1"/>
</dbReference>
<evidence type="ECO:0000313" key="4">
    <source>
        <dbReference type="EMBL" id="SUN63288.1"/>
    </source>
</evidence>
<evidence type="ECO:0000313" key="5">
    <source>
        <dbReference type="Proteomes" id="UP000254924"/>
    </source>
</evidence>
<gene>
    <name evidence="4" type="ORF">NCTC12224_02364</name>
</gene>
<dbReference type="AlphaFoldDB" id="A0A380KEE4"/>
<evidence type="ECO:0000256" key="1">
    <source>
        <dbReference type="SAM" id="MobiDB-lite"/>
    </source>
</evidence>
<evidence type="ECO:0000256" key="2">
    <source>
        <dbReference type="SAM" id="Phobius"/>
    </source>
</evidence>
<keyword evidence="2" id="KW-0812">Transmembrane</keyword>
<proteinExistence type="predicted"/>
<feature type="transmembrane region" description="Helical" evidence="2">
    <location>
        <begin position="172"/>
        <end position="189"/>
    </location>
</feature>
<sequence>MASKERWTELFNQVIGRPPTPDEFMAGKAGGFLPKDIKTIAQAHVKESEKKAEEPTFDIAEESLESSPAEREAAAEIFDVAEEAVFSTNDTSQSENLESSNSQTSQVKKENPAQKEWLIAFEKYVRRKPTSREFQEGKEANFSLASITPFVEKRKEQGSVSQAKPWSKRKKFGIIFSVSFVVVLVFAYMTGTNYYSKESVAKRYNSAVRKSFNEALKYQVWSDNYKDITEKDLKYTDTKKATVAVSAEEALNGAHLEEVGKELLIFPKWRVVVKPASADITSNASGLVISVNGKKIGTTNSKKYQKKLNHLYPGTYQFKASGKVDGQTINLSANKKLTSTEQIDLGVVYKSFEVNSNLKDGDLYAGNNKIASLTDGTYNVKELALSKTTDVYVQKTFADGTTVKSESIEASDIANDGIVTLDSDSVLDRDTANDLISAAYQKLSYYASNEKTPNELDSIFQNGNQNKFYNDVKKTIDHNLHEAKIRNADSISFSDVDVTNVSQTGKDSYTVDFTVVYSFYYSYGNGHTTSGYIKQKMSWSAHVKYVGTSDNDSYSYGGKSYKYRIVEPNGESKTLSTDNSVD</sequence>
<name>A0A380KEE4_9STRE</name>
<dbReference type="PANTHER" id="PTHR40038">
    <property type="entry name" value="MEMBRANE-ASSOCIATED PROTEIN TCAA"/>
    <property type="match status" value="1"/>
</dbReference>
<feature type="compositionally biased region" description="Low complexity" evidence="1">
    <location>
        <begin position="91"/>
        <end position="105"/>
    </location>
</feature>
<dbReference type="OrthoDB" id="2216620at2"/>
<keyword evidence="2" id="KW-0472">Membrane</keyword>
<dbReference type="PANTHER" id="PTHR40038:SF1">
    <property type="entry name" value="MEMBRANE-ASSOCIATED PROTEIN TCAA"/>
    <property type="match status" value="1"/>
</dbReference>
<feature type="domain" description="TcaA 4th" evidence="3">
    <location>
        <begin position="350"/>
        <end position="414"/>
    </location>
</feature>
<dbReference type="Proteomes" id="UP000254924">
    <property type="component" value="Unassembled WGS sequence"/>
</dbReference>
<evidence type="ECO:0000259" key="3">
    <source>
        <dbReference type="Pfam" id="PF22820"/>
    </source>
</evidence>
<feature type="region of interest" description="Disordered" evidence="1">
    <location>
        <begin position="87"/>
        <end position="111"/>
    </location>
</feature>
<keyword evidence="2" id="KW-1133">Transmembrane helix</keyword>
<keyword evidence="5" id="KW-1185">Reference proteome</keyword>
<organism evidence="4 5">
    <name type="scientific">Streptococcus hyointestinalis</name>
    <dbReference type="NCBI Taxonomy" id="1337"/>
    <lineage>
        <taxon>Bacteria</taxon>
        <taxon>Bacillati</taxon>
        <taxon>Bacillota</taxon>
        <taxon>Bacilli</taxon>
        <taxon>Lactobacillales</taxon>
        <taxon>Streptococcaceae</taxon>
        <taxon>Streptococcus</taxon>
    </lineage>
</organism>